<evidence type="ECO:0000259" key="8">
    <source>
        <dbReference type="SMART" id="SM00986"/>
    </source>
</evidence>
<dbReference type="STRING" id="32024.GCA_000788295_00942"/>
<evidence type="ECO:0000256" key="4">
    <source>
        <dbReference type="ARBA" id="ARBA00022801"/>
    </source>
</evidence>
<dbReference type="CDD" id="cd10030">
    <property type="entry name" value="UDG-F4_TTUDGA_SPO1dp_like"/>
    <property type="match status" value="1"/>
</dbReference>
<dbReference type="Pfam" id="PF03167">
    <property type="entry name" value="UDG"/>
    <property type="match status" value="1"/>
</dbReference>
<feature type="domain" description="Uracil-DNA glycosylase-like" evidence="8">
    <location>
        <begin position="60"/>
        <end position="208"/>
    </location>
</feature>
<evidence type="ECO:0000313" key="9">
    <source>
        <dbReference type="EMBL" id="SUX10518.1"/>
    </source>
</evidence>
<dbReference type="InterPro" id="IPR051536">
    <property type="entry name" value="UDG_Type-4/5"/>
</dbReference>
<dbReference type="Gene3D" id="3.40.470.10">
    <property type="entry name" value="Uracil-DNA glycosylase-like domain"/>
    <property type="match status" value="1"/>
</dbReference>
<protein>
    <submittedName>
        <fullName evidence="9">Uracil-DNA glycosylase superfamily protein</fullName>
    </submittedName>
</protein>
<keyword evidence="5" id="KW-0408">Iron</keyword>
<evidence type="ECO:0000256" key="5">
    <source>
        <dbReference type="ARBA" id="ARBA00023004"/>
    </source>
</evidence>
<evidence type="ECO:0000313" key="10">
    <source>
        <dbReference type="Proteomes" id="UP000254920"/>
    </source>
</evidence>
<dbReference type="InterPro" id="IPR036895">
    <property type="entry name" value="Uracil-DNA_glycosylase-like_sf"/>
</dbReference>
<evidence type="ECO:0000256" key="3">
    <source>
        <dbReference type="ARBA" id="ARBA00022763"/>
    </source>
</evidence>
<dbReference type="SMART" id="SM00987">
    <property type="entry name" value="UreE_C"/>
    <property type="match status" value="1"/>
</dbReference>
<dbReference type="InterPro" id="IPR005122">
    <property type="entry name" value="Uracil-DNA_glycosylase-like"/>
</dbReference>
<dbReference type="PANTHER" id="PTHR33693:SF1">
    <property type="entry name" value="TYPE-4 URACIL-DNA GLYCOSYLASE"/>
    <property type="match status" value="1"/>
</dbReference>
<dbReference type="GO" id="GO:0046872">
    <property type="term" value="F:metal ion binding"/>
    <property type="evidence" value="ECO:0007669"/>
    <property type="project" value="UniProtKB-KW"/>
</dbReference>
<name>A0A381DIM1_9BACT</name>
<keyword evidence="2" id="KW-0479">Metal-binding</keyword>
<evidence type="ECO:0000256" key="6">
    <source>
        <dbReference type="ARBA" id="ARBA00023014"/>
    </source>
</evidence>
<reference evidence="9 10" key="1">
    <citation type="submission" date="2018-06" db="EMBL/GenBank/DDBJ databases">
        <authorList>
            <consortium name="Pathogen Informatics"/>
            <person name="Doyle S."/>
        </authorList>
    </citation>
    <scope>NUCLEOTIDE SEQUENCE [LARGE SCALE GENOMIC DNA]</scope>
    <source>
        <strain evidence="9 10">NCTC12475</strain>
    </source>
</reference>
<evidence type="ECO:0000256" key="7">
    <source>
        <dbReference type="ARBA" id="ARBA00023204"/>
    </source>
</evidence>
<gene>
    <name evidence="9" type="ORF">NCTC12475_00715</name>
</gene>
<dbReference type="Proteomes" id="UP000254920">
    <property type="component" value="Unassembled WGS sequence"/>
</dbReference>
<sequence>MLRKLYYYKAFGFKYINENMLKDGSIKTSFLNVDSISNIKSQVLNCSLCTLCKSRKNALFSFGSKNAKVFFVSDSPSIADDLRGELFSGKSGKFFLDCLKKTIGDGEFYFSNIIKCKISGDEVPNIEYFQKCSPYIMQEIDIIAPKIIVTLGSLAFNLITNDFGESVNFDSLRGSVFKFKNTLLMPTYSPYWIITNPSKMDEFMLDLDKIKEFI</sequence>
<dbReference type="GO" id="GO:0006281">
    <property type="term" value="P:DNA repair"/>
    <property type="evidence" value="ECO:0007669"/>
    <property type="project" value="UniProtKB-KW"/>
</dbReference>
<dbReference type="GO" id="GO:0051539">
    <property type="term" value="F:4 iron, 4 sulfur cluster binding"/>
    <property type="evidence" value="ECO:0007669"/>
    <property type="project" value="UniProtKB-KW"/>
</dbReference>
<keyword evidence="4" id="KW-0378">Hydrolase</keyword>
<keyword evidence="3" id="KW-0227">DNA damage</keyword>
<keyword evidence="1" id="KW-0004">4Fe-4S</keyword>
<dbReference type="SUPFAM" id="SSF52141">
    <property type="entry name" value="Uracil-DNA glycosylase-like"/>
    <property type="match status" value="1"/>
</dbReference>
<dbReference type="AlphaFoldDB" id="A0A381DIM1"/>
<organism evidence="9 10">
    <name type="scientific">Campylobacter sputorum subsp. sputorum</name>
    <dbReference type="NCBI Taxonomy" id="32024"/>
    <lineage>
        <taxon>Bacteria</taxon>
        <taxon>Pseudomonadati</taxon>
        <taxon>Campylobacterota</taxon>
        <taxon>Epsilonproteobacteria</taxon>
        <taxon>Campylobacterales</taxon>
        <taxon>Campylobacteraceae</taxon>
        <taxon>Campylobacter</taxon>
    </lineage>
</organism>
<keyword evidence="7" id="KW-0234">DNA repair</keyword>
<accession>A0A381DIM1</accession>
<dbReference type="EMBL" id="UFVD01000001">
    <property type="protein sequence ID" value="SUX10518.1"/>
    <property type="molecule type" value="Genomic_DNA"/>
</dbReference>
<dbReference type="PANTHER" id="PTHR33693">
    <property type="entry name" value="TYPE-5 URACIL-DNA GLYCOSYLASE"/>
    <property type="match status" value="1"/>
</dbReference>
<dbReference type="GO" id="GO:0097506">
    <property type="term" value="F:deaminated base DNA N-glycosylase activity"/>
    <property type="evidence" value="ECO:0007669"/>
    <property type="project" value="UniProtKB-ARBA"/>
</dbReference>
<keyword evidence="6" id="KW-0411">Iron-sulfur</keyword>
<dbReference type="SMART" id="SM00986">
    <property type="entry name" value="UDG"/>
    <property type="match status" value="1"/>
</dbReference>
<evidence type="ECO:0000256" key="2">
    <source>
        <dbReference type="ARBA" id="ARBA00022723"/>
    </source>
</evidence>
<proteinExistence type="predicted"/>
<keyword evidence="10" id="KW-1185">Reference proteome</keyword>
<evidence type="ECO:0000256" key="1">
    <source>
        <dbReference type="ARBA" id="ARBA00022485"/>
    </source>
</evidence>